<proteinExistence type="predicted"/>
<name>E0I7W5_9BACL</name>
<evidence type="ECO:0000256" key="1">
    <source>
        <dbReference type="SAM" id="SignalP"/>
    </source>
</evidence>
<protein>
    <submittedName>
        <fullName evidence="2">Putative esterase</fullName>
    </submittedName>
</protein>
<keyword evidence="1" id="KW-0732">Signal</keyword>
<dbReference type="AlphaFoldDB" id="E0I7W5"/>
<dbReference type="InterPro" id="IPR029058">
    <property type="entry name" value="AB_hydrolase_fold"/>
</dbReference>
<dbReference type="SUPFAM" id="SSF53474">
    <property type="entry name" value="alpha/beta-Hydrolases"/>
    <property type="match status" value="1"/>
</dbReference>
<evidence type="ECO:0000313" key="2">
    <source>
        <dbReference type="EMBL" id="EFM11270.1"/>
    </source>
</evidence>
<dbReference type="PANTHER" id="PTHR48098">
    <property type="entry name" value="ENTEROCHELIN ESTERASE-RELATED"/>
    <property type="match status" value="1"/>
</dbReference>
<dbReference type="Pfam" id="PF00756">
    <property type="entry name" value="Esterase"/>
    <property type="match status" value="1"/>
</dbReference>
<dbReference type="PANTHER" id="PTHR48098:SF6">
    <property type="entry name" value="FERRI-BACILLIBACTIN ESTERASE BESA"/>
    <property type="match status" value="1"/>
</dbReference>
<accession>E0I7W5</accession>
<sequence>MKVRKLLFVVVSLFLLLQQSVFAEAKQEKGKHSASSTMKVSFYSEALGQNMRMNVYLPPDYEAKEKYPVLYVLHAYKLNEDHWFQALHITEQADTLIAAGKIEPMIIVAPEIDNSWGMNSADEKKIWLGDPTDPGAWYEGRYEDYVTKDVVGYIDGHFKSDKSRNSRYIGGTSMGGYAALHIGFRNTQLFSKVGGHAPAVFQDELWKPLFDWMYPTEADRNAKDPLRLAATAKLNQTSVYLDCGDLDEFKIATGKLNEILSGRKLKHYEFHLIPGGKHDDAYWSGQMASYLTFYGGMDKK</sequence>
<organism evidence="2 3">
    <name type="scientific">Paenibacillus curdlanolyticus YK9</name>
    <dbReference type="NCBI Taxonomy" id="717606"/>
    <lineage>
        <taxon>Bacteria</taxon>
        <taxon>Bacillati</taxon>
        <taxon>Bacillota</taxon>
        <taxon>Bacilli</taxon>
        <taxon>Bacillales</taxon>
        <taxon>Paenibacillaceae</taxon>
        <taxon>Paenibacillus</taxon>
    </lineage>
</organism>
<dbReference type="EMBL" id="AEDD01000004">
    <property type="protein sequence ID" value="EFM11270.1"/>
    <property type="molecule type" value="Genomic_DNA"/>
</dbReference>
<dbReference type="Gene3D" id="3.40.50.1820">
    <property type="entry name" value="alpha/beta hydrolase"/>
    <property type="match status" value="1"/>
</dbReference>
<dbReference type="InterPro" id="IPR000801">
    <property type="entry name" value="Esterase-like"/>
</dbReference>
<dbReference type="Proteomes" id="UP000005387">
    <property type="component" value="Unassembled WGS sequence"/>
</dbReference>
<dbReference type="RefSeq" id="WP_006037727.1">
    <property type="nucleotide sequence ID" value="NZ_AEDD01000004.1"/>
</dbReference>
<reference evidence="2 3" key="1">
    <citation type="submission" date="2010-07" db="EMBL/GenBank/DDBJ databases">
        <title>The draft genome of Paenibacillus curdlanolyticus YK9.</title>
        <authorList>
            <consortium name="US DOE Joint Genome Institute (JGI-PGF)"/>
            <person name="Lucas S."/>
            <person name="Copeland A."/>
            <person name="Lapidus A."/>
            <person name="Cheng J.-F."/>
            <person name="Bruce D."/>
            <person name="Goodwin L."/>
            <person name="Pitluck S."/>
            <person name="Land M.L."/>
            <person name="Hauser L."/>
            <person name="Chang Y.-J."/>
            <person name="Jeffries C."/>
            <person name="Anderson I.J."/>
            <person name="Johnson E."/>
            <person name="Loganathan U."/>
            <person name="Mulhopadhyay B."/>
            <person name="Kyrpides N."/>
            <person name="Woyke T.J."/>
        </authorList>
    </citation>
    <scope>NUCLEOTIDE SEQUENCE [LARGE SCALE GENOMIC DNA]</scope>
    <source>
        <strain evidence="2 3">YK9</strain>
    </source>
</reference>
<gene>
    <name evidence="2" type="ORF">PaecuDRAFT_1716</name>
</gene>
<dbReference type="InterPro" id="IPR050583">
    <property type="entry name" value="Mycobacterial_A85_antigen"/>
</dbReference>
<dbReference type="eggNOG" id="COG0627">
    <property type="taxonomic scope" value="Bacteria"/>
</dbReference>
<feature type="signal peptide" evidence="1">
    <location>
        <begin position="1"/>
        <end position="23"/>
    </location>
</feature>
<feature type="chain" id="PRO_5038456208" evidence="1">
    <location>
        <begin position="24"/>
        <end position="300"/>
    </location>
</feature>
<evidence type="ECO:0000313" key="3">
    <source>
        <dbReference type="Proteomes" id="UP000005387"/>
    </source>
</evidence>
<dbReference type="STRING" id="717606.PaecuDRAFT_1716"/>
<keyword evidence="3" id="KW-1185">Reference proteome</keyword>